<dbReference type="EMBL" id="CP059165">
    <property type="protein sequence ID" value="QLL06249.1"/>
    <property type="molecule type" value="Genomic_DNA"/>
</dbReference>
<gene>
    <name evidence="5" type="ORF">H0P51_21170</name>
</gene>
<dbReference type="PANTHER" id="PTHR42796:SF4">
    <property type="entry name" value="FUMARYLACETOACETATE HYDROLASE DOMAIN-CONTAINING PROTEIN 2A"/>
    <property type="match status" value="1"/>
</dbReference>
<reference evidence="6" key="1">
    <citation type="submission" date="2020-07" db="EMBL/GenBank/DDBJ databases">
        <title>Description of Mycobacterium gordonae subsp. intergordonae subsp.nov. and Mycobacterium gordonae subsp. gordonae subsp. nov.</title>
        <authorList>
            <person name="Yu X."/>
        </authorList>
    </citation>
    <scope>NUCLEOTIDE SEQUENCE [LARGE SCALE GENOMIC DNA]</scope>
    <source>
        <strain evidence="6">24</strain>
    </source>
</reference>
<dbReference type="Pfam" id="PF01557">
    <property type="entry name" value="FAA_hydrolase"/>
    <property type="match status" value="1"/>
</dbReference>
<keyword evidence="5" id="KW-0378">Hydrolase</keyword>
<feature type="domain" description="Fumarylacetoacetase-like C-terminal" evidence="4">
    <location>
        <begin position="73"/>
        <end position="275"/>
    </location>
</feature>
<dbReference type="GO" id="GO:0044281">
    <property type="term" value="P:small molecule metabolic process"/>
    <property type="evidence" value="ECO:0007669"/>
    <property type="project" value="UniProtKB-ARBA"/>
</dbReference>
<dbReference type="PANTHER" id="PTHR42796">
    <property type="entry name" value="FUMARYLACETOACETATE HYDROLASE DOMAIN-CONTAINING PROTEIN 2A-RELATED"/>
    <property type="match status" value="1"/>
</dbReference>
<dbReference type="InterPro" id="IPR011234">
    <property type="entry name" value="Fumarylacetoacetase-like_C"/>
</dbReference>
<evidence type="ECO:0000256" key="1">
    <source>
        <dbReference type="ARBA" id="ARBA00010211"/>
    </source>
</evidence>
<dbReference type="SUPFAM" id="SSF56529">
    <property type="entry name" value="FAH"/>
    <property type="match status" value="1"/>
</dbReference>
<evidence type="ECO:0000313" key="6">
    <source>
        <dbReference type="Proteomes" id="UP000510682"/>
    </source>
</evidence>
<dbReference type="InterPro" id="IPR051121">
    <property type="entry name" value="FAH"/>
</dbReference>
<name>A0A7D6DXF3_9MYCO</name>
<evidence type="ECO:0000256" key="2">
    <source>
        <dbReference type="ARBA" id="ARBA00022723"/>
    </source>
</evidence>
<protein>
    <submittedName>
        <fullName evidence="5">Fumarylacetoacetate hydrolase family protein</fullName>
    </submittedName>
</protein>
<organism evidence="5 6">
    <name type="scientific">Mycobacterium vicinigordonae</name>
    <dbReference type="NCBI Taxonomy" id="1719132"/>
    <lineage>
        <taxon>Bacteria</taxon>
        <taxon>Bacillati</taxon>
        <taxon>Actinomycetota</taxon>
        <taxon>Actinomycetes</taxon>
        <taxon>Mycobacteriales</taxon>
        <taxon>Mycobacteriaceae</taxon>
        <taxon>Mycobacterium</taxon>
    </lineage>
</organism>
<proteinExistence type="inferred from homology"/>
<evidence type="ECO:0000259" key="4">
    <source>
        <dbReference type="Pfam" id="PF01557"/>
    </source>
</evidence>
<keyword evidence="6" id="KW-1185">Reference proteome</keyword>
<dbReference type="AlphaFoldDB" id="A0A7D6DXF3"/>
<dbReference type="RefSeq" id="WP_180914830.1">
    <property type="nucleotide sequence ID" value="NZ_CP059165.1"/>
</dbReference>
<evidence type="ECO:0000313" key="5">
    <source>
        <dbReference type="EMBL" id="QLL06249.1"/>
    </source>
</evidence>
<comment type="similarity">
    <text evidence="1">Belongs to the FAH family.</text>
</comment>
<feature type="region of interest" description="Disordered" evidence="3">
    <location>
        <begin position="277"/>
        <end position="314"/>
    </location>
</feature>
<accession>A0A7D6DXF3</accession>
<evidence type="ECO:0000256" key="3">
    <source>
        <dbReference type="SAM" id="MobiDB-lite"/>
    </source>
</evidence>
<sequence length="314" mass="33390">MYVANVEGRLTTFSNGGPVDVAHASGGRFESDIQRVYDRWDDFLAWGHTINAFGKCAHGPTKLGALVPQPRQVFAVGLNYSGHANETGLAPTQTPTTFTKFPSCIVGPDIVVELASDTTDWEVELVAVVARRAHRVRAADAWGYVAGLTIGQDISERTLQFADSTRQFSLGKSYPGYGPLGPFLVTPDEFPDPDDLAITCTIDGELVQAARTSEMIFSVGALIERLSAVCPLLPGDLIFTGTPAGVGFAQSPQRFLKPGQEIVSEIEGIGRLVTRTTHSAAGGDGGRAIGSPSAPAAEGTLAPTARKERRGRRH</sequence>
<dbReference type="Proteomes" id="UP000510682">
    <property type="component" value="Chromosome"/>
</dbReference>
<dbReference type="Gene3D" id="3.90.850.10">
    <property type="entry name" value="Fumarylacetoacetase-like, C-terminal domain"/>
    <property type="match status" value="1"/>
</dbReference>
<dbReference type="GO" id="GO:0016787">
    <property type="term" value="F:hydrolase activity"/>
    <property type="evidence" value="ECO:0007669"/>
    <property type="project" value="UniProtKB-KW"/>
</dbReference>
<dbReference type="GO" id="GO:0046872">
    <property type="term" value="F:metal ion binding"/>
    <property type="evidence" value="ECO:0007669"/>
    <property type="project" value="UniProtKB-KW"/>
</dbReference>
<dbReference type="InterPro" id="IPR036663">
    <property type="entry name" value="Fumarylacetoacetase_C_sf"/>
</dbReference>
<reference evidence="6" key="3">
    <citation type="submission" date="2023-07" db="EMBL/GenBank/DDBJ databases">
        <title>Description of Mycobacterium gordonae subsp. intergordonae subsp.nov. and Mycobacterium gordonae subsp. gordonae subsp. nov.</title>
        <authorList>
            <person name="Huang H."/>
        </authorList>
    </citation>
    <scope>NUCLEOTIDE SEQUENCE [LARGE SCALE GENOMIC DNA]</scope>
    <source>
        <strain evidence="6">24</strain>
    </source>
</reference>
<dbReference type="KEGG" id="mgor:H0P51_21170"/>
<keyword evidence="2" id="KW-0479">Metal-binding</keyword>
<reference evidence="5 6" key="2">
    <citation type="submission" date="2020-07" db="EMBL/GenBank/DDBJ databases">
        <authorList>
            <person name="Yu X."/>
        </authorList>
    </citation>
    <scope>NUCLEOTIDE SEQUENCE [LARGE SCALE GENOMIC DNA]</scope>
    <source>
        <strain evidence="6">24</strain>
    </source>
</reference>